<dbReference type="InterPro" id="IPR029063">
    <property type="entry name" value="SAM-dependent_MTases_sf"/>
</dbReference>
<dbReference type="PANTHER" id="PTHR32319">
    <property type="entry name" value="BACTERIAL HEMOLYSIN-LIKE PROTEIN"/>
    <property type="match status" value="1"/>
</dbReference>
<gene>
    <name evidence="3" type="ORF">LCGC14_2345340</name>
</gene>
<sequence length="204" mass="21830">MTSRDEPFVSRGGRKLRAALEAFELDVAGWVCADLGANVGGFTDCLLASGASKVYAVDTGYGELAWRLRKDPRVVVMERTNALYVPAPEPVDLVAIDVAFTPQRLILPAAARWLRPGGQVVSLLKPHYERAKLPGHPRAKPGRTPMSFSQAGRICLEVCEELAAMGMPALAAIISPLRGKGGNVEFLALFTPRGGQGAEAQATY</sequence>
<dbReference type="Pfam" id="PF01728">
    <property type="entry name" value="FtsJ"/>
    <property type="match status" value="1"/>
</dbReference>
<accession>A0A0F9ENH1</accession>
<evidence type="ECO:0000259" key="2">
    <source>
        <dbReference type="Pfam" id="PF01728"/>
    </source>
</evidence>
<proteinExistence type="predicted"/>
<organism evidence="3">
    <name type="scientific">marine sediment metagenome</name>
    <dbReference type="NCBI Taxonomy" id="412755"/>
    <lineage>
        <taxon>unclassified sequences</taxon>
        <taxon>metagenomes</taxon>
        <taxon>ecological metagenomes</taxon>
    </lineage>
</organism>
<name>A0A0F9ENH1_9ZZZZ</name>
<dbReference type="AlphaFoldDB" id="A0A0F9ENH1"/>
<keyword evidence="1" id="KW-0694">RNA-binding</keyword>
<dbReference type="PANTHER" id="PTHR32319:SF0">
    <property type="entry name" value="BACTERIAL HEMOLYSIN-LIKE PROTEIN"/>
    <property type="match status" value="1"/>
</dbReference>
<dbReference type="InterPro" id="IPR002877">
    <property type="entry name" value="RNA_MeTrfase_FtsJ_dom"/>
</dbReference>
<comment type="caution">
    <text evidence="3">The sequence shown here is derived from an EMBL/GenBank/DDBJ whole genome shotgun (WGS) entry which is preliminary data.</text>
</comment>
<reference evidence="3" key="1">
    <citation type="journal article" date="2015" name="Nature">
        <title>Complex archaea that bridge the gap between prokaryotes and eukaryotes.</title>
        <authorList>
            <person name="Spang A."/>
            <person name="Saw J.H."/>
            <person name="Jorgensen S.L."/>
            <person name="Zaremba-Niedzwiedzka K."/>
            <person name="Martijn J."/>
            <person name="Lind A.E."/>
            <person name="van Eijk R."/>
            <person name="Schleper C."/>
            <person name="Guy L."/>
            <person name="Ettema T.J."/>
        </authorList>
    </citation>
    <scope>NUCLEOTIDE SEQUENCE</scope>
</reference>
<protein>
    <recommendedName>
        <fullName evidence="2">Ribosomal RNA methyltransferase FtsJ domain-containing protein</fullName>
    </recommendedName>
</protein>
<evidence type="ECO:0000256" key="1">
    <source>
        <dbReference type="ARBA" id="ARBA00022884"/>
    </source>
</evidence>
<dbReference type="GO" id="GO:0003723">
    <property type="term" value="F:RNA binding"/>
    <property type="evidence" value="ECO:0007669"/>
    <property type="project" value="UniProtKB-KW"/>
</dbReference>
<evidence type="ECO:0000313" key="3">
    <source>
        <dbReference type="EMBL" id="KKL46460.1"/>
    </source>
</evidence>
<dbReference type="GO" id="GO:0032259">
    <property type="term" value="P:methylation"/>
    <property type="evidence" value="ECO:0007669"/>
    <property type="project" value="InterPro"/>
</dbReference>
<feature type="domain" description="Ribosomal RNA methyltransferase FtsJ" evidence="2">
    <location>
        <begin position="8"/>
        <end position="129"/>
    </location>
</feature>
<dbReference type="CDD" id="cd02440">
    <property type="entry name" value="AdoMet_MTases"/>
    <property type="match status" value="1"/>
</dbReference>
<dbReference type="GO" id="GO:0008168">
    <property type="term" value="F:methyltransferase activity"/>
    <property type="evidence" value="ECO:0007669"/>
    <property type="project" value="InterPro"/>
</dbReference>
<dbReference type="EMBL" id="LAZR01034023">
    <property type="protein sequence ID" value="KKL46460.1"/>
    <property type="molecule type" value="Genomic_DNA"/>
</dbReference>
<dbReference type="InterPro" id="IPR047048">
    <property type="entry name" value="TlyA"/>
</dbReference>
<dbReference type="SUPFAM" id="SSF53335">
    <property type="entry name" value="S-adenosyl-L-methionine-dependent methyltransferases"/>
    <property type="match status" value="1"/>
</dbReference>
<dbReference type="Gene3D" id="3.40.50.150">
    <property type="entry name" value="Vaccinia Virus protein VP39"/>
    <property type="match status" value="1"/>
</dbReference>